<feature type="region of interest" description="Disordered" evidence="14">
    <location>
        <begin position="946"/>
        <end position="978"/>
    </location>
</feature>
<evidence type="ECO:0000256" key="1">
    <source>
        <dbReference type="ARBA" id="ARBA00004406"/>
    </source>
</evidence>
<keyword evidence="16" id="KW-1185">Reference proteome</keyword>
<evidence type="ECO:0000256" key="9">
    <source>
        <dbReference type="ARBA" id="ARBA00023136"/>
    </source>
</evidence>
<evidence type="ECO:0000256" key="11">
    <source>
        <dbReference type="ARBA" id="ARBA00024615"/>
    </source>
</evidence>
<feature type="compositionally biased region" description="Basic and acidic residues" evidence="14">
    <location>
        <begin position="666"/>
        <end position="685"/>
    </location>
</feature>
<sequence length="2129" mass="232980">MAYFLPSFFQKRLLRYALSRLELVDTEALDLDSLGIRWGQRSTVELRDIGLRLEKLATLLHLPPSSELLSARVKFLQITVPADIYSSGIICEASGIDVHLRLLSDEIRVGKDGHPAAAEGYHPSASDADDQILPNPTDLAESFLETEPKEEKDELQAAISSQSQVLHRTSGSFSDDEEEVGLGVEGLSLPSFVAAFLRSVADRLQVKVNDISIRVDMEVRQDGTSKRNSEDRLDSVTGLLSVREVNVGAVSSLSGPDDVPSGKEGKRLVSLSAIDMALVSDPTVFSSYARFISPTSPSTTMQSKESRFSSRVPSPPPRDSSPSPDPAMTQSSILQPPETASPTPEPAAPEMEASTYTYDGRFSDADTEEERGSDRGSDGSHHLSDDDRWLDNPAYLDSVIDSQLEDDDIEGSGFLPPREKQPEQHTLDNGETPRSRSPQLHTFGDREGDRDTERNEDNTNGGEPGAREENTNWSAEYDEHLDDAGAGSSRQSREAPPESTEDLSHESSPSEPGSGDSQSGSSNAELSESKLYSNEDAQSMYMSAISDASTSKSFMPRMPGAWDEPTRSLRTSRADHSQSHLESMPSVHQTEERQDETTVSTPRLTAQPAPYVSEGHSHQDKSQSEATDRESGQSSPILHKVTGVAKKFFAVDNVSIWIPSGDPEADLERAEPHESGGLKDSDTVLRHSTAENSMLGSKAYAFARLRRDSIDSSASFQNTMPSQSHRSEKENRSNSSDESHKIDIEVSSIEVQFDIAIGWLLVKMGQKIVNALSRTGEEQPKKPHQSEKRQGRQAFGFALGKISIKFVEHIPGCAYPAESQLHSSPSFRMSVEDVILQATASGIKAQYSSDKDITKLGLDASKFAIGFSSEDLLSFDKNLKMRESTRDILSPVAGDISVNLKMSPSSAEVNFASLPLQLNVNIQRIDEVLGWLGGVSTILEVGNSISSASPKVPKRDSGKRPRGVHFATAPPPAVERNESTPWKVNARIGGITMDLVGENHYLKLRTTAAKVVSRSEGIGVQIDKTKFTGPLALDDDQDPPAKISLDNIRIEYLFHPKEDDLDRLLALITPSKDKYDEDDDIMLDTLFRQRREGSVLRVTIASMKTVISRTDDLDSLSQLGNELGKLSNVAKYLPEDDRPGILILVLIKDLNGQVHVGGQIGDIHACLKDAKLGYITMPSLVAAQVATLSVVRNSTEELLGEALPLSREEIQSQTAPPIFMARFIPDEMDPTIKVKVHNLRAEYTIESIAAFLNLGDDMSGGRMATNMAKSLANLAEPYEDEPAEQNYMKPESPKDPTKPTKLAVVLRNSVLGLNPRGTPAKGLFIFTSAKFTGVMHEHESSEATVDLRKASVMIIDDVENVGLTESPRRGRSTAQSNQIESFMDLGYVPVSSISSATVTAKVMHLSDDGTKSVDVELRDYLLILETCADSTQTLIAIMNGLQPPTPPSVAVKYRTEVMPLQDMLASFSGDAFTADPEQVPEGAPDSADPEAEGPINDELEYVSDFYPAKPPEEPPDFAGSGSGELLDSFHSQYHVSSSISELDFREDHFAKQSDVGGTAHRWDSTQNTYGLSNDEKLKKSPLRVRVRGVHVIWNLFDGYDWQRTRDAISRAVKDVEVRATDRRARMGSRASPSVEEEEESVIGDCLFNSVYIGIPAHKDPKELRADINRNIDDLVSETGSYATTSTVTGTTRQSQSPSVRGKKLRLSRSKHHKITFELKGICADLVVFPADSEETQSSLDVRVDDLEIFDHIPTSTWKKFASYMRESGEKESGTSMVHLEILTVKPVPELAASEIVLKATVLPLRLHVDQDALDFMSRFFEFRDESAPQSPAGDVPFLQRVEVNSIPVRLDFKPKRVDYGGLRSGRTTEFMNFFVLDAADMVLRHVIIYGVSGFDKLGHTLNDIWMPDIKRNQLPSVLAGLAPIRSIVNVGGGVRDLVVVPMREYRKDGRIVRSIQKGALAFAKTTSNELVKLGAKLAIGTQTVLQGAEDLLNTPTPHPHAVSEEESLDEEEEAKKISLYADQPIGVVQGLRGAFSGLERDLLLARDAIVAVPGEVVDSGSATAAARAVWKRAPTVVLRPAIGVSKAVGQTLLGAGNTLDPANRRKMEDVCSFYLFFRVIEVGCGLLTG</sequence>
<comment type="catalytic activity">
    <reaction evidence="10">
        <text>a 1,2-diacyl-sn-glycero-3-phospho-L-serine(in) = a 1,2-diacyl-sn-glycero-3-phospho-L-serine(out)</text>
        <dbReference type="Rhea" id="RHEA:38663"/>
        <dbReference type="ChEBI" id="CHEBI:57262"/>
    </reaction>
</comment>
<keyword evidence="9" id="KW-0472">Membrane</keyword>
<comment type="function">
    <text evidence="13">Lipid transfer protein required for autophagosome completion and peroxisome degradation. Tethers the edge of the isolation membrane (IM) to the endoplasmic reticulum (ER) and mediates direct lipid transfer from ER to IM for IM expansion. ATG2 binds to the ER exit site (ERES), which is the membrane source for autophagosome formation, using basic residues in its N-terminal region (NR) and to the expanding edge of the IM through its C-terminal region. The latter binding is assisted by an ATG18-PtdIns3P interaction. ATG2 then extracts phospholipids from the membrane source using its NR and transfers them to ATG9 to the IM through its predicted beta-sheet-rich structure for membrane expansion.</text>
</comment>
<comment type="caution">
    <text evidence="15">The sequence shown here is derived from an EMBL/GenBank/DDBJ whole genome shotgun (WGS) entry which is preliminary data.</text>
</comment>
<feature type="region of interest" description="Disordered" evidence="14">
    <location>
        <begin position="714"/>
        <end position="740"/>
    </location>
</feature>
<dbReference type="GO" id="GO:0034045">
    <property type="term" value="C:phagophore assembly site membrane"/>
    <property type="evidence" value="ECO:0007669"/>
    <property type="project" value="UniProtKB-SubCell"/>
</dbReference>
<feature type="compositionally biased region" description="Basic and acidic residues" evidence="14">
    <location>
        <begin position="443"/>
        <end position="457"/>
    </location>
</feature>
<organism evidence="15 16">
    <name type="scientific">Aspergillus sclerotialis</name>
    <dbReference type="NCBI Taxonomy" id="2070753"/>
    <lineage>
        <taxon>Eukaryota</taxon>
        <taxon>Fungi</taxon>
        <taxon>Dikarya</taxon>
        <taxon>Ascomycota</taxon>
        <taxon>Pezizomycotina</taxon>
        <taxon>Eurotiomycetes</taxon>
        <taxon>Eurotiomycetidae</taxon>
        <taxon>Eurotiales</taxon>
        <taxon>Aspergillaceae</taxon>
        <taxon>Aspergillus</taxon>
        <taxon>Aspergillus subgen. Polypaecilum</taxon>
    </lineage>
</organism>
<dbReference type="GO" id="GO:0061723">
    <property type="term" value="P:glycophagy"/>
    <property type="evidence" value="ECO:0007669"/>
    <property type="project" value="TreeGrafter"/>
</dbReference>
<comment type="subcellular location">
    <subcellularLocation>
        <location evidence="1">Endoplasmic reticulum membrane</location>
        <topology evidence="1">Peripheral membrane protein</topology>
    </subcellularLocation>
    <subcellularLocation>
        <location evidence="2">Preautophagosomal structure membrane</location>
        <topology evidence="2">Peripheral membrane protein</topology>
    </subcellularLocation>
</comment>
<dbReference type="GO" id="GO:0005789">
    <property type="term" value="C:endoplasmic reticulum membrane"/>
    <property type="evidence" value="ECO:0007669"/>
    <property type="project" value="UniProtKB-SubCell"/>
</dbReference>
<feature type="region of interest" description="Disordered" evidence="14">
    <location>
        <begin position="293"/>
        <end position="535"/>
    </location>
</feature>
<feature type="compositionally biased region" description="Low complexity" evidence="14">
    <location>
        <begin position="506"/>
        <end position="522"/>
    </location>
</feature>
<evidence type="ECO:0000256" key="4">
    <source>
        <dbReference type="ARBA" id="ARBA00018070"/>
    </source>
</evidence>
<evidence type="ECO:0000256" key="7">
    <source>
        <dbReference type="ARBA" id="ARBA00023006"/>
    </source>
</evidence>
<feature type="compositionally biased region" description="Polar residues" evidence="14">
    <location>
        <begin position="714"/>
        <end position="724"/>
    </location>
</feature>
<dbReference type="GO" id="GO:0032266">
    <property type="term" value="F:phosphatidylinositol-3-phosphate binding"/>
    <property type="evidence" value="ECO:0007669"/>
    <property type="project" value="TreeGrafter"/>
</dbReference>
<comment type="catalytic activity">
    <reaction evidence="12">
        <text>a 1,2-diacyl-sn-glycero-3-phosphocholine(in) = a 1,2-diacyl-sn-glycero-3-phosphocholine(out)</text>
        <dbReference type="Rhea" id="RHEA:38571"/>
        <dbReference type="ChEBI" id="CHEBI:57643"/>
    </reaction>
</comment>
<dbReference type="Pfam" id="PF13329">
    <property type="entry name" value="ATG2_CAD"/>
    <property type="match status" value="1"/>
</dbReference>
<feature type="compositionally biased region" description="Polar residues" evidence="14">
    <location>
        <begin position="293"/>
        <end position="303"/>
    </location>
</feature>
<feature type="compositionally biased region" description="Low complexity" evidence="14">
    <location>
        <begin position="1683"/>
        <end position="1696"/>
    </location>
</feature>
<evidence type="ECO:0000256" key="6">
    <source>
        <dbReference type="ARBA" id="ARBA00022824"/>
    </source>
</evidence>
<dbReference type="EMBL" id="MVGC01000091">
    <property type="protein sequence ID" value="RJE24180.1"/>
    <property type="molecule type" value="Genomic_DNA"/>
</dbReference>
<dbReference type="GO" id="GO:0000045">
    <property type="term" value="P:autophagosome assembly"/>
    <property type="evidence" value="ECO:0007669"/>
    <property type="project" value="TreeGrafter"/>
</dbReference>
<keyword evidence="7" id="KW-0072">Autophagy</keyword>
<evidence type="ECO:0000313" key="16">
    <source>
        <dbReference type="Proteomes" id="UP000266188"/>
    </source>
</evidence>
<comment type="similarity">
    <text evidence="3">Belongs to the ATG2 family.</text>
</comment>
<dbReference type="InterPro" id="IPR026849">
    <property type="entry name" value="ATG2"/>
</dbReference>
<dbReference type="STRING" id="2070753.A0A3A2ZNI9"/>
<gene>
    <name evidence="15" type="ORF">PHISCL_03499</name>
</gene>
<evidence type="ECO:0000256" key="13">
    <source>
        <dbReference type="ARBA" id="ARBA00025269"/>
    </source>
</evidence>
<feature type="compositionally biased region" description="Basic and acidic residues" evidence="14">
    <location>
        <begin position="370"/>
        <end position="390"/>
    </location>
</feature>
<evidence type="ECO:0000313" key="15">
    <source>
        <dbReference type="EMBL" id="RJE24180.1"/>
    </source>
</evidence>
<dbReference type="Proteomes" id="UP000266188">
    <property type="component" value="Unassembled WGS sequence"/>
</dbReference>
<keyword evidence="8" id="KW-0445">Lipid transport</keyword>
<protein>
    <recommendedName>
        <fullName evidence="4">Autophagy-related protein 2</fullName>
    </recommendedName>
</protein>
<dbReference type="OrthoDB" id="18982at2759"/>
<feature type="compositionally biased region" description="Basic and acidic residues" evidence="14">
    <location>
        <begin position="564"/>
        <end position="579"/>
    </location>
</feature>
<keyword evidence="5" id="KW-0813">Transport</keyword>
<dbReference type="GO" id="GO:0006869">
    <property type="term" value="P:lipid transport"/>
    <property type="evidence" value="ECO:0007669"/>
    <property type="project" value="UniProtKB-KW"/>
</dbReference>
<feature type="region of interest" description="Disordered" evidence="14">
    <location>
        <begin position="114"/>
        <end position="135"/>
    </location>
</feature>
<feature type="compositionally biased region" description="Low complexity" evidence="14">
    <location>
        <begin position="336"/>
        <end position="355"/>
    </location>
</feature>
<dbReference type="GO" id="GO:0034727">
    <property type="term" value="P:piecemeal microautophagy of the nucleus"/>
    <property type="evidence" value="ECO:0007669"/>
    <property type="project" value="TreeGrafter"/>
</dbReference>
<feature type="region of interest" description="Disordered" evidence="14">
    <location>
        <begin position="548"/>
        <end position="638"/>
    </location>
</feature>
<dbReference type="PANTHER" id="PTHR13190">
    <property type="entry name" value="AUTOPHAGY-RELATED 2, ISOFORM A"/>
    <property type="match status" value="1"/>
</dbReference>
<evidence type="ECO:0000256" key="5">
    <source>
        <dbReference type="ARBA" id="ARBA00022448"/>
    </source>
</evidence>
<reference evidence="16" key="1">
    <citation type="submission" date="2017-02" db="EMBL/GenBank/DDBJ databases">
        <authorList>
            <person name="Tafer H."/>
            <person name="Lopandic K."/>
        </authorList>
    </citation>
    <scope>NUCLEOTIDE SEQUENCE [LARGE SCALE GENOMIC DNA]</scope>
    <source>
        <strain evidence="16">CBS 366.77</strain>
    </source>
</reference>
<feature type="compositionally biased region" description="Basic and acidic residues" evidence="14">
    <location>
        <begin position="417"/>
        <end position="434"/>
    </location>
</feature>
<keyword evidence="6" id="KW-0256">Endoplasmic reticulum</keyword>
<accession>A0A3A2ZNI9</accession>
<evidence type="ECO:0000256" key="3">
    <source>
        <dbReference type="ARBA" id="ARBA00009714"/>
    </source>
</evidence>
<comment type="catalytic activity">
    <reaction evidence="11">
        <text>a 1,2-diacyl-sn-glycero-3-phosphoethanolamine(in) = a 1,2-diacyl-sn-glycero-3-phosphoethanolamine(out)</text>
        <dbReference type="Rhea" id="RHEA:38895"/>
        <dbReference type="ChEBI" id="CHEBI:64612"/>
    </reaction>
</comment>
<dbReference type="GO" id="GO:0000422">
    <property type="term" value="P:autophagy of mitochondrion"/>
    <property type="evidence" value="ECO:0007669"/>
    <property type="project" value="TreeGrafter"/>
</dbReference>
<evidence type="ECO:0000256" key="14">
    <source>
        <dbReference type="SAM" id="MobiDB-lite"/>
    </source>
</evidence>
<feature type="compositionally biased region" description="Basic and acidic residues" evidence="14">
    <location>
        <begin position="615"/>
        <end position="631"/>
    </location>
</feature>
<feature type="compositionally biased region" description="Polar residues" evidence="14">
    <location>
        <begin position="523"/>
        <end position="535"/>
    </location>
</feature>
<feature type="region of interest" description="Disordered" evidence="14">
    <location>
        <begin position="1472"/>
        <end position="1494"/>
    </location>
</feature>
<dbReference type="PANTHER" id="PTHR13190:SF1">
    <property type="entry name" value="AUTOPHAGY-RELATED 2, ISOFORM A"/>
    <property type="match status" value="1"/>
</dbReference>
<feature type="region of interest" description="Disordered" evidence="14">
    <location>
        <begin position="1683"/>
        <end position="1704"/>
    </location>
</feature>
<proteinExistence type="inferred from homology"/>
<evidence type="ECO:0000256" key="12">
    <source>
        <dbReference type="ARBA" id="ARBA00024631"/>
    </source>
</evidence>
<dbReference type="GO" id="GO:0061908">
    <property type="term" value="C:phagophore"/>
    <property type="evidence" value="ECO:0007669"/>
    <property type="project" value="TreeGrafter"/>
</dbReference>
<feature type="compositionally biased region" description="Pro residues" evidence="14">
    <location>
        <begin position="313"/>
        <end position="325"/>
    </location>
</feature>
<dbReference type="GO" id="GO:0043495">
    <property type="term" value="F:protein-membrane adaptor activity"/>
    <property type="evidence" value="ECO:0007669"/>
    <property type="project" value="TreeGrafter"/>
</dbReference>
<name>A0A3A2ZNI9_9EURO</name>
<dbReference type="GO" id="GO:0061709">
    <property type="term" value="P:reticulophagy"/>
    <property type="evidence" value="ECO:0007669"/>
    <property type="project" value="TreeGrafter"/>
</dbReference>
<evidence type="ECO:0000256" key="2">
    <source>
        <dbReference type="ARBA" id="ARBA00004623"/>
    </source>
</evidence>
<evidence type="ECO:0000256" key="8">
    <source>
        <dbReference type="ARBA" id="ARBA00023055"/>
    </source>
</evidence>
<feature type="compositionally biased region" description="Basic and acidic residues" evidence="14">
    <location>
        <begin position="725"/>
        <end position="740"/>
    </location>
</feature>
<feature type="region of interest" description="Disordered" evidence="14">
    <location>
        <begin position="663"/>
        <end position="685"/>
    </location>
</feature>
<evidence type="ECO:0000256" key="10">
    <source>
        <dbReference type="ARBA" id="ARBA00024479"/>
    </source>
</evidence>
<feature type="region of interest" description="Disordered" evidence="14">
    <location>
        <begin position="1278"/>
        <end position="1299"/>
    </location>
</feature>